<dbReference type="AlphaFoldDB" id="A0A3L7DTQ9"/>
<reference evidence="2 3" key="1">
    <citation type="submission" date="2018-07" db="EMBL/GenBank/DDBJ databases">
        <title>Halioglobus sp. genome submission.</title>
        <authorList>
            <person name="Ye M.-Q."/>
            <person name="Du Z.-J."/>
        </authorList>
    </citation>
    <scope>NUCLEOTIDE SEQUENCE [LARGE SCALE GENOMIC DNA]</scope>
    <source>
        <strain evidence="2 3">U0301</strain>
    </source>
</reference>
<accession>A0A3L7DTQ9</accession>
<evidence type="ECO:0000313" key="2">
    <source>
        <dbReference type="EMBL" id="RLQ20155.1"/>
    </source>
</evidence>
<proteinExistence type="predicted"/>
<name>A0A3L7DTQ9_9GAMM</name>
<gene>
    <name evidence="2" type="ORF">DWB85_19195</name>
</gene>
<protein>
    <recommendedName>
        <fullName evidence="4">Coiled coil domain-containing protein</fullName>
    </recommendedName>
</protein>
<keyword evidence="3" id="KW-1185">Reference proteome</keyword>
<evidence type="ECO:0000256" key="1">
    <source>
        <dbReference type="SAM" id="Coils"/>
    </source>
</evidence>
<sequence>MTKRDKYVAKMKSEIDDMNAQLDKLAAKSKSAKKGMEAKYKQEMADLRAQSSKASAQLDELKEAGEDAWESSVAEMDKIGDAFKHSYNYFKSQL</sequence>
<dbReference type="RefSeq" id="WP_117957676.1">
    <property type="nucleotide sequence ID" value="NZ_QRAN01000049.1"/>
</dbReference>
<dbReference type="Proteomes" id="UP000265509">
    <property type="component" value="Unassembled WGS sequence"/>
</dbReference>
<organism evidence="2 3">
    <name type="scientific">Seongchinamella sediminis</name>
    <dbReference type="NCBI Taxonomy" id="2283635"/>
    <lineage>
        <taxon>Bacteria</taxon>
        <taxon>Pseudomonadati</taxon>
        <taxon>Pseudomonadota</taxon>
        <taxon>Gammaproteobacteria</taxon>
        <taxon>Cellvibrionales</taxon>
        <taxon>Halieaceae</taxon>
        <taxon>Seongchinamella</taxon>
    </lineage>
</organism>
<evidence type="ECO:0008006" key="4">
    <source>
        <dbReference type="Google" id="ProtNLM"/>
    </source>
</evidence>
<dbReference type="EMBL" id="QRAN01000049">
    <property type="protein sequence ID" value="RLQ20155.1"/>
    <property type="molecule type" value="Genomic_DNA"/>
</dbReference>
<keyword evidence="1" id="KW-0175">Coiled coil</keyword>
<evidence type="ECO:0000313" key="3">
    <source>
        <dbReference type="Proteomes" id="UP000265509"/>
    </source>
</evidence>
<comment type="caution">
    <text evidence="2">The sequence shown here is derived from an EMBL/GenBank/DDBJ whole genome shotgun (WGS) entry which is preliminary data.</text>
</comment>
<feature type="coiled-coil region" evidence="1">
    <location>
        <begin position="8"/>
        <end position="64"/>
    </location>
</feature>
<dbReference type="OrthoDB" id="9813316at2"/>